<dbReference type="EMBL" id="JAEOAH010000007">
    <property type="protein sequence ID" value="MBK3494911.1"/>
    <property type="molecule type" value="Genomic_DNA"/>
</dbReference>
<comment type="caution">
    <text evidence="1">The sequence shown here is derived from an EMBL/GenBank/DDBJ whole genome shotgun (WGS) entry which is preliminary data.</text>
</comment>
<accession>A0ABS1H683</accession>
<evidence type="ECO:0000313" key="2">
    <source>
        <dbReference type="Proteomes" id="UP000618943"/>
    </source>
</evidence>
<evidence type="ECO:0000313" key="1">
    <source>
        <dbReference type="EMBL" id="MBK3494911.1"/>
    </source>
</evidence>
<dbReference type="RefSeq" id="WP_200748696.1">
    <property type="nucleotide sequence ID" value="NZ_JAEOAH010000007.1"/>
</dbReference>
<dbReference type="Proteomes" id="UP000618943">
    <property type="component" value="Unassembled WGS sequence"/>
</dbReference>
<keyword evidence="2" id="KW-1185">Reference proteome</keyword>
<protein>
    <submittedName>
        <fullName evidence="1">Uncharacterized protein</fullName>
    </submittedName>
</protein>
<reference evidence="1 2" key="1">
    <citation type="submission" date="2020-12" db="EMBL/GenBank/DDBJ databases">
        <title>YIM B01967 draft genome.</title>
        <authorList>
            <person name="Yan X."/>
        </authorList>
    </citation>
    <scope>NUCLEOTIDE SEQUENCE [LARGE SCALE GENOMIC DNA]</scope>
    <source>
        <strain evidence="1 2">YIM B01967</strain>
    </source>
</reference>
<name>A0ABS1H683_9BACL</name>
<proteinExistence type="predicted"/>
<gene>
    <name evidence="1" type="ORF">JFL43_08555</name>
</gene>
<sequence length="140" mass="16133">MKKGCVYMGTRPLLFIKAPPAFFIDIENTSVFQIVAEAVVEENIEEVIEDMVTEEAVEPIPIVIKDSEIRRKIERLQFLSAPFQQHAYRPLQFRLTDGRIIEGIVDLVLQDEVLLKSYSGVVHPTKITELMEIKWRGKTF</sequence>
<organism evidence="1 2">
    <name type="scientific">Viridibacillus soli</name>
    <dbReference type="NCBI Taxonomy" id="2798301"/>
    <lineage>
        <taxon>Bacteria</taxon>
        <taxon>Bacillati</taxon>
        <taxon>Bacillota</taxon>
        <taxon>Bacilli</taxon>
        <taxon>Bacillales</taxon>
        <taxon>Caryophanaceae</taxon>
        <taxon>Viridibacillus</taxon>
    </lineage>
</organism>